<dbReference type="EMBL" id="JAMZEJ010000005">
    <property type="protein sequence ID" value="MCQ8240956.1"/>
    <property type="molecule type" value="Genomic_DNA"/>
</dbReference>
<evidence type="ECO:0000259" key="4">
    <source>
        <dbReference type="PROSITE" id="PS50893"/>
    </source>
</evidence>
<keyword evidence="6" id="KW-1185">Reference proteome</keyword>
<dbReference type="PROSITE" id="PS50893">
    <property type="entry name" value="ABC_TRANSPORTER_2"/>
    <property type="match status" value="1"/>
</dbReference>
<keyword evidence="2 5" id="KW-0067">ATP-binding</keyword>
<feature type="compositionally biased region" description="Gly residues" evidence="3">
    <location>
        <begin position="23"/>
        <end position="34"/>
    </location>
</feature>
<dbReference type="PANTHER" id="PTHR24220">
    <property type="entry name" value="IMPORT ATP-BINDING PROTEIN"/>
    <property type="match status" value="1"/>
</dbReference>
<evidence type="ECO:0000256" key="3">
    <source>
        <dbReference type="SAM" id="MobiDB-lite"/>
    </source>
</evidence>
<feature type="domain" description="ABC transporter" evidence="4">
    <location>
        <begin position="2"/>
        <end position="247"/>
    </location>
</feature>
<dbReference type="InterPro" id="IPR015854">
    <property type="entry name" value="ABC_transpr_LolD-like"/>
</dbReference>
<keyword evidence="1" id="KW-0547">Nucleotide-binding</keyword>
<dbReference type="Proteomes" id="UP001524547">
    <property type="component" value="Unassembled WGS sequence"/>
</dbReference>
<evidence type="ECO:0000256" key="2">
    <source>
        <dbReference type="ARBA" id="ARBA00022840"/>
    </source>
</evidence>
<evidence type="ECO:0000256" key="1">
    <source>
        <dbReference type="ARBA" id="ARBA00022741"/>
    </source>
</evidence>
<accession>A0ABT1VX85</accession>
<organism evidence="5 6">
    <name type="scientific">Rhizosaccharibacter radicis</name>
    <dbReference type="NCBI Taxonomy" id="2782605"/>
    <lineage>
        <taxon>Bacteria</taxon>
        <taxon>Pseudomonadati</taxon>
        <taxon>Pseudomonadota</taxon>
        <taxon>Alphaproteobacteria</taxon>
        <taxon>Acetobacterales</taxon>
        <taxon>Acetobacteraceae</taxon>
        <taxon>Rhizosaccharibacter</taxon>
    </lineage>
</organism>
<proteinExistence type="predicted"/>
<dbReference type="Pfam" id="PF00005">
    <property type="entry name" value="ABC_tran"/>
    <property type="match status" value="1"/>
</dbReference>
<name>A0ABT1VX85_9PROT</name>
<dbReference type="InterPro" id="IPR017871">
    <property type="entry name" value="ABC_transporter-like_CS"/>
</dbReference>
<reference evidence="5 6" key="1">
    <citation type="submission" date="2022-06" db="EMBL/GenBank/DDBJ databases">
        <title>Rhizosaccharibacter gen. nov. sp. nov. KSS12, endophytic bacteria isolated from sugarcane.</title>
        <authorList>
            <person name="Pitiwittayakul N."/>
        </authorList>
    </citation>
    <scope>NUCLEOTIDE SEQUENCE [LARGE SCALE GENOMIC DNA]</scope>
    <source>
        <strain evidence="5 6">KSS12</strain>
    </source>
</reference>
<dbReference type="InterPro" id="IPR027417">
    <property type="entry name" value="P-loop_NTPase"/>
</dbReference>
<comment type="caution">
    <text evidence="5">The sequence shown here is derived from an EMBL/GenBank/DDBJ whole genome shotgun (WGS) entry which is preliminary data.</text>
</comment>
<dbReference type="InterPro" id="IPR003593">
    <property type="entry name" value="AAA+_ATPase"/>
</dbReference>
<dbReference type="GO" id="GO:0005524">
    <property type="term" value="F:ATP binding"/>
    <property type="evidence" value="ECO:0007669"/>
    <property type="project" value="UniProtKB-KW"/>
</dbReference>
<gene>
    <name evidence="5" type="ORF">NFI88_08920</name>
</gene>
<evidence type="ECO:0000313" key="5">
    <source>
        <dbReference type="EMBL" id="MCQ8240956.1"/>
    </source>
</evidence>
<evidence type="ECO:0000313" key="6">
    <source>
        <dbReference type="Proteomes" id="UP001524547"/>
    </source>
</evidence>
<dbReference type="InterPro" id="IPR003439">
    <property type="entry name" value="ABC_transporter-like_ATP-bd"/>
</dbReference>
<dbReference type="RefSeq" id="WP_422919703.1">
    <property type="nucleotide sequence ID" value="NZ_JAMZEJ010000005.1"/>
</dbReference>
<dbReference type="Gene3D" id="3.40.50.300">
    <property type="entry name" value="P-loop containing nucleotide triphosphate hydrolases"/>
    <property type="match status" value="1"/>
</dbReference>
<dbReference type="PROSITE" id="PS00211">
    <property type="entry name" value="ABC_TRANSPORTER_1"/>
    <property type="match status" value="1"/>
</dbReference>
<sequence>MIRLDDVGLRYERARGQPRDGARAGGRGHGGGMRDGQTRGSPDEVLRDIALDIPAGAFRWVLGPSGAGKSSLLRLLHLSVLPTRGQMELMGIPIHRARRAVLARLRRRIGVVFQDLRLLPELSAFDNVALRLRLDGLPEARIEREVGEMLRWVGLGAKLDVRPRQLSGGEQQRVAIARAVVHRPPLLLADEPTAALDDRQAVRLIELFRELNQLGSTVLVATHNDGLIRRFPAPALRMDRGTLRSDG</sequence>
<feature type="region of interest" description="Disordered" evidence="3">
    <location>
        <begin position="15"/>
        <end position="41"/>
    </location>
</feature>
<dbReference type="SUPFAM" id="SSF52540">
    <property type="entry name" value="P-loop containing nucleoside triphosphate hydrolases"/>
    <property type="match status" value="1"/>
</dbReference>
<dbReference type="SMART" id="SM00382">
    <property type="entry name" value="AAA"/>
    <property type="match status" value="1"/>
</dbReference>
<protein>
    <submittedName>
        <fullName evidence="5">ATP-binding cassette domain-containing protein</fullName>
    </submittedName>
</protein>
<dbReference type="PANTHER" id="PTHR24220:SF470">
    <property type="entry name" value="CELL DIVISION ATP-BINDING PROTEIN FTSE"/>
    <property type="match status" value="1"/>
</dbReference>